<dbReference type="PANTHER" id="PTHR42535">
    <property type="entry name" value="OOKINETE PROTEIN, PUTATIVE-RELATED"/>
    <property type="match status" value="1"/>
</dbReference>
<gene>
    <name evidence="6" type="ORF">UW52_C0067G0006</name>
</gene>
<proteinExistence type="predicted"/>
<feature type="region of interest" description="Disordered" evidence="3">
    <location>
        <begin position="712"/>
        <end position="735"/>
    </location>
</feature>
<reference evidence="6 7" key="1">
    <citation type="journal article" date="2015" name="Nature">
        <title>rRNA introns, odd ribosomes, and small enigmatic genomes across a large radiation of phyla.</title>
        <authorList>
            <person name="Brown C.T."/>
            <person name="Hug L.A."/>
            <person name="Thomas B.C."/>
            <person name="Sharon I."/>
            <person name="Castelle C.J."/>
            <person name="Singh A."/>
            <person name="Wilkins M.J."/>
            <person name="Williams K.H."/>
            <person name="Banfield J.F."/>
        </authorList>
    </citation>
    <scope>NUCLEOTIDE SEQUENCE [LARGE SCALE GENOMIC DNA]</scope>
</reference>
<comment type="caution">
    <text evidence="6">The sequence shown here is derived from an EMBL/GenBank/DDBJ whole genome shotgun (WGS) entry which is preliminary data.</text>
</comment>
<dbReference type="Pfam" id="PF13385">
    <property type="entry name" value="Laminin_G_3"/>
    <property type="match status" value="3"/>
</dbReference>
<dbReference type="SMART" id="SM00560">
    <property type="entry name" value="LamGL"/>
    <property type="match status" value="2"/>
</dbReference>
<evidence type="ECO:0000313" key="6">
    <source>
        <dbReference type="EMBL" id="KKT57518.1"/>
    </source>
</evidence>
<organism evidence="6 7">
    <name type="scientific">Candidatus Gottesmanbacteria bacterium GW2011_GWA1_44_24b</name>
    <dbReference type="NCBI Taxonomy" id="1618437"/>
    <lineage>
        <taxon>Bacteria</taxon>
        <taxon>Candidatus Gottesmaniibacteriota</taxon>
    </lineage>
</organism>
<dbReference type="InterPro" id="IPR013320">
    <property type="entry name" value="ConA-like_dom_sf"/>
</dbReference>
<dbReference type="Gene3D" id="2.60.120.560">
    <property type="entry name" value="Exo-inulinase, domain 1"/>
    <property type="match status" value="1"/>
</dbReference>
<evidence type="ECO:0000256" key="2">
    <source>
        <dbReference type="ARBA" id="ARBA00023157"/>
    </source>
</evidence>
<dbReference type="AlphaFoldDB" id="A0A0G1IFC4"/>
<name>A0A0G1IFC4_9BACT</name>
<feature type="domain" description="LamG-like jellyroll fold" evidence="5">
    <location>
        <begin position="768"/>
        <end position="883"/>
    </location>
</feature>
<dbReference type="Gene3D" id="2.60.120.260">
    <property type="entry name" value="Galactose-binding domain-like"/>
    <property type="match status" value="1"/>
</dbReference>
<feature type="domain" description="LamG-like jellyroll fold" evidence="5">
    <location>
        <begin position="27"/>
        <end position="156"/>
    </location>
</feature>
<evidence type="ECO:0000256" key="3">
    <source>
        <dbReference type="SAM" id="MobiDB-lite"/>
    </source>
</evidence>
<keyword evidence="2" id="KW-1015">Disulfide bond</keyword>
<evidence type="ECO:0000313" key="7">
    <source>
        <dbReference type="Proteomes" id="UP000034521"/>
    </source>
</evidence>
<evidence type="ECO:0000256" key="1">
    <source>
        <dbReference type="ARBA" id="ARBA00022729"/>
    </source>
</evidence>
<feature type="signal peptide" evidence="4">
    <location>
        <begin position="1"/>
        <end position="22"/>
    </location>
</feature>
<feature type="compositionally biased region" description="Low complexity" evidence="3">
    <location>
        <begin position="716"/>
        <end position="734"/>
    </location>
</feature>
<dbReference type="Proteomes" id="UP000034521">
    <property type="component" value="Unassembled WGS sequence"/>
</dbReference>
<evidence type="ECO:0000259" key="5">
    <source>
        <dbReference type="SMART" id="SM00560"/>
    </source>
</evidence>
<dbReference type="Gene3D" id="2.60.120.200">
    <property type="match status" value="4"/>
</dbReference>
<evidence type="ECO:0000256" key="4">
    <source>
        <dbReference type="SAM" id="SignalP"/>
    </source>
</evidence>
<keyword evidence="1 4" id="KW-0732">Signal</keyword>
<dbReference type="InterPro" id="IPR006558">
    <property type="entry name" value="LamG-like"/>
</dbReference>
<protein>
    <recommendedName>
        <fullName evidence="5">LamG-like jellyroll fold domain-containing protein</fullName>
    </recommendedName>
</protein>
<dbReference type="PANTHER" id="PTHR42535:SF2">
    <property type="entry name" value="CHROMOSOME UNDETERMINED SCAFFOLD_146, WHOLE GENOME SHOTGUN SEQUENCE"/>
    <property type="match status" value="1"/>
</dbReference>
<dbReference type="EMBL" id="LCIQ01000067">
    <property type="protein sequence ID" value="KKT57518.1"/>
    <property type="molecule type" value="Genomic_DNA"/>
</dbReference>
<accession>A0A0G1IFC4</accession>
<feature type="chain" id="PRO_5002537790" description="LamG-like jellyroll fold domain-containing protein" evidence="4">
    <location>
        <begin position="23"/>
        <end position="1070"/>
    </location>
</feature>
<sequence length="1070" mass="113359">MKFIVIFLLFAAWLFHAPPVHAAELSNQFTLEMWVKPETSAASKAILGKAEEVRMFTDASGYPACQFKTTTWQTAATSGTALSLNTWAHVACVYNKTTLKLYVDGVEKASTALTSAVDDTANAYKLGQDDSSGTTYTNFIGSVDRFLVYNYARSGKQIVQDMNAGHPAVGSPVGSALAYYKFDEGQGSTANNSGNGGSSLSGTITSGTWNNTGRFGKALTFSASSSVTTTITDPGYSNTVSVWVNPSASVASKTLVTASKLTTSSLSKPVYGGCTGTALTLNTWTHIVAVSDGSGSCKIYQNGVQTASSTTGVTFGTSINIGASSFVGDVDDFKFYNYPLSAEEVKLDYNQGASMVLGRSSASSTAETAIYSDNFDRSASSGLGGSWTGSTWSTSSNKAINTPVTLGSELTTNGDMETGDPPTGWVNNGVTTLTADADSHTGSQALKVTLTSAYGYAARNITVSPNTWYSAGSWAKRVSGTSYIVSCLDPNDGWWAYAYSGYQTGISYTNHTGTFRPAGTSMSYRLGGKDNGDVLLFDDVSIKALTTSELFSSITTSDTDVIASTDMVLISYTQGGLVLNLDSSSSPLNYLLAYHDGNRVHLDKVVNGTYTSLIKTTTTYSAEAKLQVMTYHSDANTLKVKVYYNGALVGTEQTVTDAGIISNTLHGLFSTYSGNTFDNFSLSSQPKNYDSCIPGDTSPVAEWKMDEGTGQYAYDTSGNSNTGTLGSSSSSNSSDPTWAAGKYGKGLKFDGTDDYVSFSGVTLTNTHTVSMWIYPIPSSDTYGNLFSSGTTGFLYRGNLKKVTYFYSGIDHLNDTALTENQWHHVNVVSNSGNATFYIDGKADGTATGALGYTTSRMGDDTYSENFKGLIDQVKIYNYARTAAQVAWDYNRGGPVGWYKLDEAEGTIAYSASGSYNGTTSGATVAQTGKTNYAYTFDGSNDFVDVGTGPTMVNAVSFWVKPTTTTEYFVDLNGSAYISSSGGTLSATGFTSPTYYINGAATASPTLSAGVWTHVTVVTSTSLNATDLDLGRIEGVGYLEGSLDDVRVYNYTLTSLQVKEIYTGGAVQFGQ</sequence>
<dbReference type="SUPFAM" id="SSF49899">
    <property type="entry name" value="Concanavalin A-like lectins/glucanases"/>
    <property type="match status" value="4"/>
</dbReference>